<evidence type="ECO:0000256" key="4">
    <source>
        <dbReference type="ARBA" id="ARBA00022807"/>
    </source>
</evidence>
<feature type="domain" description="Calpain catalytic" evidence="7">
    <location>
        <begin position="33"/>
        <end position="239"/>
    </location>
</feature>
<dbReference type="AlphaFoldDB" id="A0A0A1TZL5"/>
<dbReference type="EMBL" id="KB206890">
    <property type="protein sequence ID" value="ELP87040.1"/>
    <property type="molecule type" value="Genomic_DNA"/>
</dbReference>
<dbReference type="SUPFAM" id="SSF54001">
    <property type="entry name" value="Cysteine proteinases"/>
    <property type="match status" value="1"/>
</dbReference>
<dbReference type="VEuPathDB" id="AmoebaDB:EIN_320290"/>
<evidence type="ECO:0000256" key="1">
    <source>
        <dbReference type="ARBA" id="ARBA00007623"/>
    </source>
</evidence>
<evidence type="ECO:0000256" key="2">
    <source>
        <dbReference type="ARBA" id="ARBA00022670"/>
    </source>
</evidence>
<dbReference type="RefSeq" id="XP_004253811.1">
    <property type="nucleotide sequence ID" value="XM_004253763.1"/>
</dbReference>
<dbReference type="SMART" id="SM00230">
    <property type="entry name" value="CysPc"/>
    <property type="match status" value="1"/>
</dbReference>
<dbReference type="Pfam" id="PF00648">
    <property type="entry name" value="Peptidase_C2"/>
    <property type="match status" value="1"/>
</dbReference>
<evidence type="ECO:0000313" key="9">
    <source>
        <dbReference type="Proteomes" id="UP000014680"/>
    </source>
</evidence>
<evidence type="ECO:0000256" key="3">
    <source>
        <dbReference type="ARBA" id="ARBA00022801"/>
    </source>
</evidence>
<dbReference type="Gene3D" id="3.90.70.10">
    <property type="entry name" value="Cysteine proteinases"/>
    <property type="match status" value="1"/>
</dbReference>
<dbReference type="KEGG" id="eiv:EIN_320290"/>
<feature type="active site" evidence="5 6">
    <location>
        <position position="213"/>
    </location>
</feature>
<dbReference type="PANTHER" id="PTHR10183">
    <property type="entry name" value="CALPAIN"/>
    <property type="match status" value="1"/>
</dbReference>
<evidence type="ECO:0000256" key="6">
    <source>
        <dbReference type="PROSITE-ProRule" id="PRU00239"/>
    </source>
</evidence>
<dbReference type="PROSITE" id="PS50203">
    <property type="entry name" value="CALPAIN_CAT"/>
    <property type="match status" value="1"/>
</dbReference>
<dbReference type="GeneID" id="14885951"/>
<dbReference type="GO" id="GO:0006508">
    <property type="term" value="P:proteolysis"/>
    <property type="evidence" value="ECO:0007669"/>
    <property type="project" value="UniProtKB-KW"/>
</dbReference>
<evidence type="ECO:0000313" key="8">
    <source>
        <dbReference type="EMBL" id="ELP87040.1"/>
    </source>
</evidence>
<dbReference type="InterPro" id="IPR001300">
    <property type="entry name" value="Peptidase_C2_calpain_cat"/>
</dbReference>
<dbReference type="InterPro" id="IPR038765">
    <property type="entry name" value="Papain-like_cys_pep_sf"/>
</dbReference>
<comment type="similarity">
    <text evidence="1">Belongs to the peptidase C2 family.</text>
</comment>
<dbReference type="PANTHER" id="PTHR10183:SF379">
    <property type="entry name" value="CALPAIN-5"/>
    <property type="match status" value="1"/>
</dbReference>
<accession>A0A0A1TZL5</accession>
<evidence type="ECO:0000256" key="5">
    <source>
        <dbReference type="PIRSR" id="PIRSR622684-1"/>
    </source>
</evidence>
<organism evidence="8 9">
    <name type="scientific">Entamoeba invadens IP1</name>
    <dbReference type="NCBI Taxonomy" id="370355"/>
    <lineage>
        <taxon>Eukaryota</taxon>
        <taxon>Amoebozoa</taxon>
        <taxon>Evosea</taxon>
        <taxon>Archamoebae</taxon>
        <taxon>Mastigamoebida</taxon>
        <taxon>Entamoebidae</taxon>
        <taxon>Entamoeba</taxon>
    </lineage>
</organism>
<sequence length="463" mass="52572">MDIPVINEKKNNVLNSADFTSRYSNVPLVPATKLFKHKTKLFDTISIENVRQGEFEDCFLVSSLAALTEQPNLIRKLFNFTDTYDLNGYYYVRLYYNGMPVVVAVTTKIPVDPKTASEIPLFCKANYNETWAFLAEKAYSILYGGYKNLVGGCCAEALNTLTGFPVAAYPIQHADPVILLAKMQKWKNKKYLMCATCSIDDHEPADSKFVDNHAYTVISVDDTVGSDNFVELRNPWGKSCDNDEFIKISFVDFYNKFIDLAVLRVDPTFESYFFTKACFDKPDKIKLFELKVTSECRIAIGIHQNSHSDKMCGVRACVLNSDCRMSLGGKETFMEMFYVRGGEYKLKPGCYNILIDRETSSIGTENEFSLSLFSTLKCGVSFHQSKNEIYNKKSRFLMPNYQKQFGVCAVCCESLNCDSIRVGGLIIHPECDHCYLCRCPLEVNHIGIKALHIYCDVCFEKIK</sequence>
<feature type="active site" evidence="5 6">
    <location>
        <position position="234"/>
    </location>
</feature>
<evidence type="ECO:0000259" key="7">
    <source>
        <dbReference type="PROSITE" id="PS50203"/>
    </source>
</evidence>
<keyword evidence="9" id="KW-1185">Reference proteome</keyword>
<dbReference type="Proteomes" id="UP000014680">
    <property type="component" value="Unassembled WGS sequence"/>
</dbReference>
<dbReference type="InterPro" id="IPR022684">
    <property type="entry name" value="Calpain_cysteine_protease"/>
</dbReference>
<keyword evidence="4 6" id="KW-0788">Thiol protease</keyword>
<protein>
    <submittedName>
        <fullName evidence="8">Calpain, putative</fullName>
    </submittedName>
</protein>
<feature type="active site" evidence="5 6">
    <location>
        <position position="58"/>
    </location>
</feature>
<proteinExistence type="inferred from homology"/>
<keyword evidence="2 6" id="KW-0645">Protease</keyword>
<keyword evidence="3 6" id="KW-0378">Hydrolase</keyword>
<dbReference type="GO" id="GO:0004198">
    <property type="term" value="F:calcium-dependent cysteine-type endopeptidase activity"/>
    <property type="evidence" value="ECO:0007669"/>
    <property type="project" value="InterPro"/>
</dbReference>
<reference evidence="8 9" key="1">
    <citation type="submission" date="2012-10" db="EMBL/GenBank/DDBJ databases">
        <authorList>
            <person name="Zafar N."/>
            <person name="Inman J."/>
            <person name="Hall N."/>
            <person name="Lorenzi H."/>
            <person name="Caler E."/>
        </authorList>
    </citation>
    <scope>NUCLEOTIDE SEQUENCE [LARGE SCALE GENOMIC DNA]</scope>
    <source>
        <strain evidence="8 9">IP1</strain>
    </source>
</reference>
<gene>
    <name evidence="8" type="ORF">EIN_320290</name>
</gene>
<dbReference type="PRINTS" id="PR00704">
    <property type="entry name" value="CALPAIN"/>
</dbReference>
<name>A0A0A1TZL5_ENTIV</name>
<dbReference type="OrthoDB" id="424753at2759"/>